<dbReference type="EMBL" id="LNQE01001077">
    <property type="protein sequence ID" value="KUG21294.1"/>
    <property type="molecule type" value="Genomic_DNA"/>
</dbReference>
<gene>
    <name evidence="1" type="ORF">ASZ90_008941</name>
</gene>
<comment type="caution">
    <text evidence="1">The sequence shown here is derived from an EMBL/GenBank/DDBJ whole genome shotgun (WGS) entry which is preliminary data.</text>
</comment>
<name>A0A0W8FKZ7_9ZZZZ</name>
<dbReference type="AlphaFoldDB" id="A0A0W8FKZ7"/>
<evidence type="ECO:0000313" key="1">
    <source>
        <dbReference type="EMBL" id="KUG21294.1"/>
    </source>
</evidence>
<organism evidence="1">
    <name type="scientific">hydrocarbon metagenome</name>
    <dbReference type="NCBI Taxonomy" id="938273"/>
    <lineage>
        <taxon>unclassified sequences</taxon>
        <taxon>metagenomes</taxon>
        <taxon>ecological metagenomes</taxon>
    </lineage>
</organism>
<protein>
    <submittedName>
        <fullName evidence="1">Uncharacterized protein</fullName>
    </submittedName>
</protein>
<reference evidence="1" key="1">
    <citation type="journal article" date="2015" name="Proc. Natl. Acad. Sci. U.S.A.">
        <title>Networks of energetic and metabolic interactions define dynamics in microbial communities.</title>
        <authorList>
            <person name="Embree M."/>
            <person name="Liu J.K."/>
            <person name="Al-Bassam M.M."/>
            <person name="Zengler K."/>
        </authorList>
    </citation>
    <scope>NUCLEOTIDE SEQUENCE</scope>
</reference>
<proteinExistence type="predicted"/>
<sequence>MQALSPQARARAPPRAFHGIAAEREESILPVAHAAGDHKGFITSYAIHDPMKWAAAGVLLMLLGMLVSPAMADSGDRYSYVTVESITVELEGPDAVVTVNYSIDSSVQLLVLLVGKSDLQKKVLQIANFEDATVEEISTEQAVIKVKDAAYDYGDGIYWFPGHDFNVVVPSLTVKAGQSNQSLSKTRTFPNGIGYFDGAE</sequence>
<accession>A0A0W8FKZ7</accession>